<evidence type="ECO:0000313" key="1">
    <source>
        <dbReference type="EMBL" id="MUG52569.1"/>
    </source>
</evidence>
<evidence type="ECO:0008006" key="3">
    <source>
        <dbReference type="Google" id="ProtNLM"/>
    </source>
</evidence>
<dbReference type="EMBL" id="WFHO01000014">
    <property type="protein sequence ID" value="MUG52569.1"/>
    <property type="molecule type" value="Genomic_DNA"/>
</dbReference>
<evidence type="ECO:0000313" key="2">
    <source>
        <dbReference type="Proteomes" id="UP000463077"/>
    </source>
</evidence>
<reference evidence="1 2" key="1">
    <citation type="journal article" date="2019" name="Int. J. Infect. Dis.">
        <title>Characterization of a community-acquired methicillin-resistant sequence type 338 Staphylococcus aureus strain containing a staphylococcal cassette chromosome mec type VT.</title>
        <authorList>
            <person name="Chen Y."/>
            <person name="Hong J."/>
            <person name="Chen Y."/>
            <person name="Wang H."/>
            <person name="Yu Y."/>
            <person name="Qu T."/>
        </authorList>
    </citation>
    <scope>NUCLEOTIDE SEQUENCE [LARGE SCALE GENOMIC DNA]</scope>
    <source>
        <strain evidence="1 2">LJ05</strain>
    </source>
</reference>
<gene>
    <name evidence="1" type="ORF">GAY54_08375</name>
</gene>
<name>A0AB73JIA9_STAAU</name>
<dbReference type="RefSeq" id="WP_001575011.1">
    <property type="nucleotide sequence ID" value="NZ_JABMKL010000023.1"/>
</dbReference>
<comment type="caution">
    <text evidence="1">The sequence shown here is derived from an EMBL/GenBank/DDBJ whole genome shotgun (WGS) entry which is preliminary data.</text>
</comment>
<protein>
    <recommendedName>
        <fullName evidence="3">Phage protein</fullName>
    </recommendedName>
</protein>
<dbReference type="AlphaFoldDB" id="A0AB73JIA9"/>
<dbReference type="Proteomes" id="UP000463077">
    <property type="component" value="Unassembled WGS sequence"/>
</dbReference>
<proteinExistence type="predicted"/>
<accession>A0AB73JIA9</accession>
<sequence>MNYKEITNLLNQNNPLDVIKAIISYEKGITDNSKLSQILEMYMKNKSISTLFDDRINNLIDEMEE</sequence>
<organism evidence="1 2">
    <name type="scientific">Staphylococcus aureus</name>
    <dbReference type="NCBI Taxonomy" id="1280"/>
    <lineage>
        <taxon>Bacteria</taxon>
        <taxon>Bacillati</taxon>
        <taxon>Bacillota</taxon>
        <taxon>Bacilli</taxon>
        <taxon>Bacillales</taxon>
        <taxon>Staphylococcaceae</taxon>
        <taxon>Staphylococcus</taxon>
    </lineage>
</organism>